<name>A0A8S9ZBD5_9BILA</name>
<dbReference type="Proteomes" id="UP000605970">
    <property type="component" value="Unassembled WGS sequence"/>
</dbReference>
<organism evidence="2 3">
    <name type="scientific">Meloidogyne graminicola</name>
    <dbReference type="NCBI Taxonomy" id="189291"/>
    <lineage>
        <taxon>Eukaryota</taxon>
        <taxon>Metazoa</taxon>
        <taxon>Ecdysozoa</taxon>
        <taxon>Nematoda</taxon>
        <taxon>Chromadorea</taxon>
        <taxon>Rhabditida</taxon>
        <taxon>Tylenchina</taxon>
        <taxon>Tylenchomorpha</taxon>
        <taxon>Tylenchoidea</taxon>
        <taxon>Meloidogynidae</taxon>
        <taxon>Meloidogyninae</taxon>
        <taxon>Meloidogyne</taxon>
    </lineage>
</organism>
<feature type="compositionally biased region" description="Polar residues" evidence="1">
    <location>
        <begin position="41"/>
        <end position="56"/>
    </location>
</feature>
<accession>A0A8S9ZBD5</accession>
<dbReference type="EMBL" id="JABEBT010000171">
    <property type="protein sequence ID" value="KAF7626939.1"/>
    <property type="molecule type" value="Genomic_DNA"/>
</dbReference>
<reference evidence="2" key="1">
    <citation type="journal article" date="2020" name="Ecol. Evol.">
        <title>Genome structure and content of the rice root-knot nematode (Meloidogyne graminicola).</title>
        <authorList>
            <person name="Phan N.T."/>
            <person name="Danchin E.G.J."/>
            <person name="Klopp C."/>
            <person name="Perfus-Barbeoch L."/>
            <person name="Kozlowski D.K."/>
            <person name="Koutsovoulos G.D."/>
            <person name="Lopez-Roques C."/>
            <person name="Bouchez O."/>
            <person name="Zahm M."/>
            <person name="Besnard G."/>
            <person name="Bellafiore S."/>
        </authorList>
    </citation>
    <scope>NUCLEOTIDE SEQUENCE</scope>
    <source>
        <strain evidence="2">VN-18</strain>
    </source>
</reference>
<evidence type="ECO:0000313" key="2">
    <source>
        <dbReference type="EMBL" id="KAF7626939.1"/>
    </source>
</evidence>
<comment type="caution">
    <text evidence="2">The sequence shown here is derived from an EMBL/GenBank/DDBJ whole genome shotgun (WGS) entry which is preliminary data.</text>
</comment>
<keyword evidence="3" id="KW-1185">Reference proteome</keyword>
<gene>
    <name evidence="2" type="ORF">Mgra_00009642</name>
</gene>
<sequence>MKRQFTDNNLVYNMNLHERRFLFAEDFPPHIRELYIPKPIGSSSTHQGQSSNQQDPGPSSSGRRRQREGGNGSRGSSSRTRGRHNGGGNGEE</sequence>
<evidence type="ECO:0000313" key="3">
    <source>
        <dbReference type="Proteomes" id="UP000605970"/>
    </source>
</evidence>
<dbReference type="AlphaFoldDB" id="A0A8S9ZBD5"/>
<evidence type="ECO:0000256" key="1">
    <source>
        <dbReference type="SAM" id="MobiDB-lite"/>
    </source>
</evidence>
<proteinExistence type="predicted"/>
<feature type="region of interest" description="Disordered" evidence="1">
    <location>
        <begin position="35"/>
        <end position="92"/>
    </location>
</feature>
<protein>
    <submittedName>
        <fullName evidence="2">Uncharacterized protein</fullName>
    </submittedName>
</protein>